<comment type="similarity">
    <text evidence="2">Belongs to the CYRI family.</text>
</comment>
<proteinExistence type="inferred from homology"/>
<gene>
    <name evidence="6" type="ORF">PBIL07802_LOCUS21521</name>
</gene>
<dbReference type="GO" id="GO:0016020">
    <property type="term" value="C:membrane"/>
    <property type="evidence" value="ECO:0007669"/>
    <property type="project" value="UniProtKB-SubCell"/>
</dbReference>
<name>A0A7S3DIW1_9EUKA</name>
<evidence type="ECO:0000256" key="2">
    <source>
        <dbReference type="ARBA" id="ARBA00005778"/>
    </source>
</evidence>
<evidence type="ECO:0000259" key="5">
    <source>
        <dbReference type="Pfam" id="PF07159"/>
    </source>
</evidence>
<accession>A0A7S3DIW1</accession>
<evidence type="ECO:0000256" key="1">
    <source>
        <dbReference type="ARBA" id="ARBA00004635"/>
    </source>
</evidence>
<reference evidence="6" key="1">
    <citation type="submission" date="2021-01" db="EMBL/GenBank/DDBJ databases">
        <authorList>
            <person name="Corre E."/>
            <person name="Pelletier E."/>
            <person name="Niang G."/>
            <person name="Scheremetjew M."/>
            <person name="Finn R."/>
            <person name="Kale V."/>
            <person name="Holt S."/>
            <person name="Cochrane G."/>
            <person name="Meng A."/>
            <person name="Brown T."/>
            <person name="Cohen L."/>
        </authorList>
    </citation>
    <scope>NUCLEOTIDE SEQUENCE</scope>
    <source>
        <strain evidence="6">NIES-2562</strain>
    </source>
</reference>
<dbReference type="GO" id="GO:0030833">
    <property type="term" value="P:regulation of actin filament polymerization"/>
    <property type="evidence" value="ECO:0007669"/>
    <property type="project" value="InterPro"/>
</dbReference>
<dbReference type="InterPro" id="IPR009828">
    <property type="entry name" value="CYRIA/CYRIB_Rac1-bd"/>
</dbReference>
<comment type="subcellular location">
    <subcellularLocation>
        <location evidence="1">Membrane</location>
        <topology evidence="1">Lipid-anchor</topology>
    </subcellularLocation>
</comment>
<dbReference type="AlphaFoldDB" id="A0A7S3DIW1"/>
<organism evidence="6">
    <name type="scientific">Palpitomonas bilix</name>
    <dbReference type="NCBI Taxonomy" id="652834"/>
    <lineage>
        <taxon>Eukaryota</taxon>
        <taxon>Eukaryota incertae sedis</taxon>
    </lineage>
</organism>
<protein>
    <recommendedName>
        <fullName evidence="5">CYRIA/CYRIB Rac1 binding domain-containing protein</fullName>
    </recommendedName>
</protein>
<evidence type="ECO:0000256" key="3">
    <source>
        <dbReference type="ARBA" id="ARBA00023136"/>
    </source>
</evidence>
<sequence length="296" mass="32123">MGNSKSKSAAKPPAFVGFDGAETSQADSAVLVAVQELVTLGQSIIFEIKDYPDSADTIREVMAAASEQKEKEALVLFKEKVEKIVTWLECQKKIAPAVGKLLAVASKASQEASLNIGRMKALVDGWASMLETAFAADTEKMKATTLMNEFSFFKRLASKNPDSALPADTMMEITQFLTNANAFTSAVIAAAAETLKSEADRSFLVFAGNVFDATLQQAHETSRCAHALAMTVVVYDHVYDSGAFHKKAKINVERYITDISKSAHSEDSEQALSAMKFWSKHFKSASTKKAITTLLK</sequence>
<feature type="domain" description="CYRIA/CYRIB Rac1 binding" evidence="5">
    <location>
        <begin position="15"/>
        <end position="291"/>
    </location>
</feature>
<evidence type="ECO:0000313" key="6">
    <source>
        <dbReference type="EMBL" id="CAE0259254.1"/>
    </source>
</evidence>
<dbReference type="Pfam" id="PF07159">
    <property type="entry name" value="CYRIA-B_Rac1-bd"/>
    <property type="match status" value="1"/>
</dbReference>
<keyword evidence="4" id="KW-0449">Lipoprotein</keyword>
<dbReference type="PANTHER" id="PTHR12422">
    <property type="entry name" value="GH09096P"/>
    <property type="match status" value="1"/>
</dbReference>
<dbReference type="InterPro" id="IPR039789">
    <property type="entry name" value="CYRI"/>
</dbReference>
<keyword evidence="3" id="KW-0472">Membrane</keyword>
<dbReference type="EMBL" id="HBIB01033131">
    <property type="protein sequence ID" value="CAE0259254.1"/>
    <property type="molecule type" value="Transcribed_RNA"/>
</dbReference>
<evidence type="ECO:0000256" key="4">
    <source>
        <dbReference type="ARBA" id="ARBA00023288"/>
    </source>
</evidence>
<dbReference type="GO" id="GO:0031267">
    <property type="term" value="F:small GTPase binding"/>
    <property type="evidence" value="ECO:0007669"/>
    <property type="project" value="InterPro"/>
</dbReference>